<dbReference type="InterPro" id="IPR050358">
    <property type="entry name" value="RSE1/DDB1/CFT1"/>
</dbReference>
<feature type="domain" description="RSE1/DDB1/CPSF1 C-terminal" evidence="4">
    <location>
        <begin position="1024"/>
        <end position="1365"/>
    </location>
</feature>
<feature type="domain" description="RSE1/DDB1/CPSF1 first beta-propeller" evidence="5">
    <location>
        <begin position="69"/>
        <end position="443"/>
    </location>
</feature>
<evidence type="ECO:0000313" key="7">
    <source>
        <dbReference type="EMBL" id="KEQ88750.1"/>
    </source>
</evidence>
<feature type="domain" description="RSE1/DDB1/CPSF1 second beta-propeller" evidence="6">
    <location>
        <begin position="557"/>
        <end position="951"/>
    </location>
</feature>
<feature type="region of interest" description="Disordered" evidence="3">
    <location>
        <begin position="187"/>
        <end position="212"/>
    </location>
</feature>
<evidence type="ECO:0000313" key="8">
    <source>
        <dbReference type="Proteomes" id="UP000030706"/>
    </source>
</evidence>
<evidence type="ECO:0000256" key="2">
    <source>
        <dbReference type="ARBA" id="ARBA00023242"/>
    </source>
</evidence>
<dbReference type="Gene3D" id="1.10.150.910">
    <property type="match status" value="1"/>
</dbReference>
<dbReference type="InterPro" id="IPR004871">
    <property type="entry name" value="RSE1/DDB1/CPSF1_C"/>
</dbReference>
<dbReference type="InterPro" id="IPR015943">
    <property type="entry name" value="WD40/YVTN_repeat-like_dom_sf"/>
</dbReference>
<dbReference type="InterPro" id="IPR018846">
    <property type="entry name" value="Beta-prop_RSE1/DDB1/CPSF1_1st"/>
</dbReference>
<evidence type="ECO:0000256" key="1">
    <source>
        <dbReference type="ARBA" id="ARBA00004123"/>
    </source>
</evidence>
<evidence type="ECO:0000256" key="3">
    <source>
        <dbReference type="SAM" id="MobiDB-lite"/>
    </source>
</evidence>
<keyword evidence="8" id="KW-1185">Reference proteome</keyword>
<dbReference type="Gene3D" id="2.130.10.10">
    <property type="entry name" value="YVTN repeat-like/Quinoprotein amine dehydrogenase"/>
    <property type="match status" value="2"/>
</dbReference>
<keyword evidence="2" id="KW-0539">Nucleus</keyword>
<dbReference type="RefSeq" id="XP_029764937.1">
    <property type="nucleotide sequence ID" value="XM_029904724.1"/>
</dbReference>
<dbReference type="Proteomes" id="UP000030706">
    <property type="component" value="Unassembled WGS sequence"/>
</dbReference>
<dbReference type="InterPro" id="IPR058543">
    <property type="entry name" value="Beta-prop_RSE1/DDB1/CPSF1_2nd"/>
</dbReference>
<dbReference type="PANTHER" id="PTHR10644">
    <property type="entry name" value="DNA REPAIR/RNA PROCESSING CPSF FAMILY"/>
    <property type="match status" value="1"/>
</dbReference>
<protein>
    <submittedName>
        <fullName evidence="7">Protein CFT1</fullName>
    </submittedName>
</protein>
<dbReference type="GO" id="GO:0005634">
    <property type="term" value="C:nucleus"/>
    <property type="evidence" value="ECO:0007669"/>
    <property type="project" value="UniProtKB-SubCell"/>
</dbReference>
<dbReference type="Pfam" id="PF03178">
    <property type="entry name" value="CPSF_A"/>
    <property type="match status" value="1"/>
</dbReference>
<name>A0A074XTD2_AURPU</name>
<evidence type="ECO:0000259" key="6">
    <source>
        <dbReference type="Pfam" id="PF23726"/>
    </source>
</evidence>
<comment type="subcellular location">
    <subcellularLocation>
        <location evidence="1">Nucleus</location>
    </subcellularLocation>
</comment>
<dbReference type="Pfam" id="PF23726">
    <property type="entry name" value="Beta-prop_RSE1_2nd"/>
    <property type="match status" value="1"/>
</dbReference>
<dbReference type="EMBL" id="KL584975">
    <property type="protein sequence ID" value="KEQ88750.1"/>
    <property type="molecule type" value="Genomic_DNA"/>
</dbReference>
<dbReference type="GeneID" id="40747030"/>
<evidence type="ECO:0000259" key="4">
    <source>
        <dbReference type="Pfam" id="PF03178"/>
    </source>
</evidence>
<reference evidence="7 8" key="1">
    <citation type="journal article" date="2014" name="BMC Genomics">
        <title>Genome sequencing of four Aureobasidium pullulans varieties: biotechnological potential, stress tolerance, and description of new species.</title>
        <authorList>
            <person name="Gostin Ar C."/>
            <person name="Ohm R.A."/>
            <person name="Kogej T."/>
            <person name="Sonjak S."/>
            <person name="Turk M."/>
            <person name="Zajc J."/>
            <person name="Zalar P."/>
            <person name="Grube M."/>
            <person name="Sun H."/>
            <person name="Han J."/>
            <person name="Sharma A."/>
            <person name="Chiniquy J."/>
            <person name="Ngan C.Y."/>
            <person name="Lipzen A."/>
            <person name="Barry K."/>
            <person name="Grigoriev I.V."/>
            <person name="Gunde-Cimerman N."/>
        </authorList>
    </citation>
    <scope>NUCLEOTIDE SEQUENCE [LARGE SCALE GENOMIC DNA]</scope>
    <source>
        <strain evidence="7 8">EXF-150</strain>
    </source>
</reference>
<dbReference type="STRING" id="1043002.A0A074XTD2"/>
<dbReference type="Pfam" id="PF10433">
    <property type="entry name" value="Beta-prop_RSE1_1st"/>
    <property type="match status" value="1"/>
</dbReference>
<dbReference type="FunFam" id="2.130.10.10:FF:000625">
    <property type="entry name" value="mRNA cleavage and polyadenylation factor subunit"/>
    <property type="match status" value="1"/>
</dbReference>
<evidence type="ECO:0000259" key="5">
    <source>
        <dbReference type="Pfam" id="PF10433"/>
    </source>
</evidence>
<dbReference type="HOGENOM" id="CLU_002414_2_1_1"/>
<accession>A0A074XTD2</accession>
<dbReference type="OrthoDB" id="6109at2759"/>
<organism evidence="7 8">
    <name type="scientific">Aureobasidium pullulans EXF-150</name>
    <dbReference type="NCBI Taxonomy" id="1043002"/>
    <lineage>
        <taxon>Eukaryota</taxon>
        <taxon>Fungi</taxon>
        <taxon>Dikarya</taxon>
        <taxon>Ascomycota</taxon>
        <taxon>Pezizomycotina</taxon>
        <taxon>Dothideomycetes</taxon>
        <taxon>Dothideomycetidae</taxon>
        <taxon>Dothideales</taxon>
        <taxon>Saccotheciaceae</taxon>
        <taxon>Aureobasidium</taxon>
    </lineage>
</organism>
<proteinExistence type="predicted"/>
<dbReference type="GO" id="GO:0003676">
    <property type="term" value="F:nucleic acid binding"/>
    <property type="evidence" value="ECO:0007669"/>
    <property type="project" value="InterPro"/>
</dbReference>
<sequence>MQCYTELVAPTAVSNAVALPFIAPGATNLVVAKTSLLQVFALKTIATDTKPSSLGNADAIATEGPESVHRLENTSKLVLLGEYPVSGTITSLQRVKALNTKTGADALLVSTQDAKISLVEWDPLNHRISTLSIHYYERETTNTLPFGPSLADTPSYLSVDPRSRCAALKFGTKHLAIIPFRQSADDLADEDDLDTPPPTKAPAAGTEAQAETPYSASFVLPLTALDPALTHPVHLAFLHEYREPTFGIVSSNKAPSHGLLDERKDILNYTVFTLDLDQRASTTLLSVTGLPFDIFRVVPLPLPVGGALLVGANELVHVDQAGKTNAVAVNEFAKLSSNFAMADQSDLGLRLEDCVVENLDHTNGNMLIVLNTGRLAVLSFRIDGRSVSGLAVHLVDSAHGGHQLKTAANCAASLGRGRLFLGSEDGDSTLIGWSKKTTQSSRKRSHAQMIAEDAELSLDEEDLDDDADDDLYADEAPVVKQATSQNADSSGPDSYFFRIHDNLFSMGPIKNVCLGKYATDHPSENDLEPQLSLLASVGRERASKLAFINRELTPSPLRSVDVPQAQAVWTACAKQAAPRGLPKPTDGTQTLEVQLSSDALYDQYLITCHVDDDGEGSSKVFKIDNEVTDSKIGDSSASYTEVTGTEFEGEGETLDVGILASGTRIVQVRKHEVRSYDADLGLSQIYPIIDEETDAELTVIHSSFCDPYLLLLREDSSMQILQVDKSGDLDELERGDAALASKWLSGSVYKSEMTGDKALAFMLNAEGGLAVFELPNLERPVYEASNLSVLSPVVSNESAPRRAAGKETLTELVFADLGDETTKSPYLILRSAADDLIIYEPFHHPTAPSTSSSFTTNLRFRKVPGLHMPKFSEDSSLQNPAALRLLPNVGGYSTVFMAGGSPSFVVKDASTLPRIVSLRGKGVRGLCGLNSRECEAGFAWVDTTGTIREGQIPSGTSFASNGWSVRKFSPFSEHVEVQKIAYHSERDIYIVTTQEEIDFHPPEDDPRHPAADEEITLRPKTLQFRVHLYDAKADRIIDTYDIPPYELVTSMEVMSLEVSEITHHHKLLVALGTISQRAENYAAKGCIYTLEIIDVVPEPGQPETGKKFRVFGREETKSGITALMGIAGLVGTAQGQKLMIRGLREDGSCLPVAFLDAQCYMTSLKTLASSKLWIAADAWKGLWFGGFGEEPYKLSLFGKSRSQMEVVSAEFLPFEGQLYILIIDADLDMHVLQYDPEHPKSLSGQRLLHRSTFHVGHMPTSMTLLPSTLSPFAEQNPDEEMADDDTEPSKTPSLNHILITTQTGSIALLTPLDEATYRRLSALQATLSSILEHSAGLNPRAYRAVESEGLGARGIVDGDLITRIYELGAGKRLEVLGRAGAEVWGMRSDLEIIAGEGLGYL</sequence>
<gene>
    <name evidence="7" type="ORF">M438DRAFT_342301</name>
</gene>